<dbReference type="InterPro" id="IPR002192">
    <property type="entry name" value="PPDK_AMP/ATP-bd"/>
</dbReference>
<dbReference type="Gene3D" id="3.50.30.10">
    <property type="entry name" value="Phosphohistidine domain"/>
    <property type="match status" value="1"/>
</dbReference>
<reference evidence="4" key="1">
    <citation type="journal article" date="2019" name="Int. J. Syst. Evol. Microbiol.">
        <title>The Global Catalogue of Microorganisms (GCM) 10K type strain sequencing project: providing services to taxonomists for standard genome sequencing and annotation.</title>
        <authorList>
            <consortium name="The Broad Institute Genomics Platform"/>
            <consortium name="The Broad Institute Genome Sequencing Center for Infectious Disease"/>
            <person name="Wu L."/>
            <person name="Ma J."/>
        </authorList>
    </citation>
    <scope>NUCLEOTIDE SEQUENCE [LARGE SCALE GENOMIC DNA]</scope>
    <source>
        <strain evidence="4">KCTC 42248</strain>
    </source>
</reference>
<dbReference type="Gene3D" id="3.30.1490.20">
    <property type="entry name" value="ATP-grasp fold, A domain"/>
    <property type="match status" value="1"/>
</dbReference>
<evidence type="ECO:0000313" key="3">
    <source>
        <dbReference type="EMBL" id="MFD2597454.1"/>
    </source>
</evidence>
<sequence>MIFIQDNQTHYISHEAIGSKAKGLFMARAFDLNVPRWAVLPEDYLAEVFKTLSSISHKQDLLRAIDSYVFPPAVEAELAMLFPNHSNLAVLASPSIEIGHEAFLNERFDNFLCVPQSQVLSYVKQVWRSLFSDEVLQYRSAHRLAPSLGIAVIIQEVVEADASGKAFGLHPKSGNRKQKWISATFGVSGEANDLEQDRYIVSSGGIDRQIARKREKQIWNVEGAGNLYRTDVARIHQHDQAVSDEHIFTLSTTLDRFRAKYQQFFQLEFVVSNNELFLTNAVPILGVAELIDKSGVAREWDSRRFKAEFSGVITPLTFSCLRTFEKADAKYLVKFLGASDTIVERNKSIFSNILGLMNGRIYENIHAKQAMEMMLPSHKIDIRLMNLESPAKAPVELVAELPLTRNQAWWSVCKLMVKFYRQHSDLDRQATEFSGHINKVVARFNNKDWQDKDLVELMQLYRKVERTMIWKVPQKVDFYFETLLRWLKQYVAPFSENPLVSAEALLLDTTRLVTMYPIRRRLEIAEKVQRSELLKTLFQKEDIKQIWYFIQHDHRDETMKIKHIIEDYLSEVDQNCVANRLIDLREKGGDPLQLITSLKQDLEDNVFDFAHAHEVELQIRNSAEEVMKKAFRRNPIKQKWFNKIVLRTRKLFEMRETFAYDHLRLWGILRQLFHVFATRFSEEGLLEFKEDIHYLTKEEIFDFIQGHSIHTDLQSLVAVRKEEYDRFEQLPIPNERINTFGIPYHSNDFFPANEETIPADKTYRGEIACSGKAKGVIKIWDSDSLEEIREGDIIVLPSADLRFENKLKKASGLLIQNGSIWQPLCTLARQNDLPCLISANFSHLNDGDLVEVDGYVGEVIKI</sequence>
<dbReference type="Pfam" id="PF00391">
    <property type="entry name" value="PEP-utilizers"/>
    <property type="match status" value="1"/>
</dbReference>
<dbReference type="SUPFAM" id="SSF52009">
    <property type="entry name" value="Phosphohistidine domain"/>
    <property type="match status" value="1"/>
</dbReference>
<dbReference type="Pfam" id="PF01326">
    <property type="entry name" value="PPDK_N"/>
    <property type="match status" value="1"/>
</dbReference>
<feature type="domain" description="PEP-utilising enzyme mobile" evidence="1">
    <location>
        <begin position="789"/>
        <end position="857"/>
    </location>
</feature>
<organism evidence="3 4">
    <name type="scientific">Sphingobacterium corticis</name>
    <dbReference type="NCBI Taxonomy" id="1812823"/>
    <lineage>
        <taxon>Bacteria</taxon>
        <taxon>Pseudomonadati</taxon>
        <taxon>Bacteroidota</taxon>
        <taxon>Sphingobacteriia</taxon>
        <taxon>Sphingobacteriales</taxon>
        <taxon>Sphingobacteriaceae</taxon>
        <taxon>Sphingobacterium</taxon>
    </lineage>
</organism>
<comment type="caution">
    <text evidence="3">The sequence shown here is derived from an EMBL/GenBank/DDBJ whole genome shotgun (WGS) entry which is preliminary data.</text>
</comment>
<dbReference type="EMBL" id="JBHUMA010000003">
    <property type="protein sequence ID" value="MFD2597454.1"/>
    <property type="molecule type" value="Genomic_DNA"/>
</dbReference>
<dbReference type="Proteomes" id="UP001597393">
    <property type="component" value="Unassembled WGS sequence"/>
</dbReference>
<dbReference type="InterPro" id="IPR036637">
    <property type="entry name" value="Phosphohistidine_dom_sf"/>
</dbReference>
<protein>
    <submittedName>
        <fullName evidence="3">PEP/pyruvate-binding domain-containing protein</fullName>
    </submittedName>
</protein>
<dbReference type="SUPFAM" id="SSF56059">
    <property type="entry name" value="Glutathione synthetase ATP-binding domain-like"/>
    <property type="match status" value="1"/>
</dbReference>
<feature type="domain" description="Pyruvate phosphate dikinase AMP/ATP-binding" evidence="2">
    <location>
        <begin position="59"/>
        <end position="281"/>
    </location>
</feature>
<keyword evidence="4" id="KW-1185">Reference proteome</keyword>
<proteinExistence type="predicted"/>
<accession>A0ABW5NE36</accession>
<dbReference type="PANTHER" id="PTHR43615:SF1">
    <property type="entry name" value="PPDK_N DOMAIN-CONTAINING PROTEIN"/>
    <property type="match status" value="1"/>
</dbReference>
<dbReference type="InterPro" id="IPR051549">
    <property type="entry name" value="PEP_Utilizing_Enz"/>
</dbReference>
<dbReference type="PANTHER" id="PTHR43615">
    <property type="entry name" value="PHOSPHOENOLPYRUVATE SYNTHASE-RELATED"/>
    <property type="match status" value="1"/>
</dbReference>
<dbReference type="Gene3D" id="3.30.470.20">
    <property type="entry name" value="ATP-grasp fold, B domain"/>
    <property type="match status" value="1"/>
</dbReference>
<evidence type="ECO:0000259" key="1">
    <source>
        <dbReference type="Pfam" id="PF00391"/>
    </source>
</evidence>
<name>A0ABW5NE36_9SPHI</name>
<dbReference type="InterPro" id="IPR008279">
    <property type="entry name" value="PEP-util_enz_mobile_dom"/>
</dbReference>
<dbReference type="InterPro" id="IPR013815">
    <property type="entry name" value="ATP_grasp_subdomain_1"/>
</dbReference>
<dbReference type="RefSeq" id="WP_380866626.1">
    <property type="nucleotide sequence ID" value="NZ_JBHUMA010000003.1"/>
</dbReference>
<evidence type="ECO:0000259" key="2">
    <source>
        <dbReference type="Pfam" id="PF01326"/>
    </source>
</evidence>
<evidence type="ECO:0000313" key="4">
    <source>
        <dbReference type="Proteomes" id="UP001597393"/>
    </source>
</evidence>
<gene>
    <name evidence="3" type="ORF">ACFSQ3_00705</name>
</gene>